<dbReference type="AlphaFoldDB" id="A0A9W4XPJ7"/>
<sequence length="93" mass="10144">MCPSIARCKFGYRRVLQFRGSTVTPQLSRVKSTASRVSWGIKIRLGGRFPKLCPTVVEGGIRTSSLHCIGILPRVGGIQNGYLFAAVHSDPPM</sequence>
<evidence type="ECO:0000313" key="2">
    <source>
        <dbReference type="Proteomes" id="UP001152607"/>
    </source>
</evidence>
<organism evidence="1 2">
    <name type="scientific">Periconia digitata</name>
    <dbReference type="NCBI Taxonomy" id="1303443"/>
    <lineage>
        <taxon>Eukaryota</taxon>
        <taxon>Fungi</taxon>
        <taxon>Dikarya</taxon>
        <taxon>Ascomycota</taxon>
        <taxon>Pezizomycotina</taxon>
        <taxon>Dothideomycetes</taxon>
        <taxon>Pleosporomycetidae</taxon>
        <taxon>Pleosporales</taxon>
        <taxon>Massarineae</taxon>
        <taxon>Periconiaceae</taxon>
        <taxon>Periconia</taxon>
    </lineage>
</organism>
<dbReference type="EMBL" id="CAOQHR010000001">
    <property type="protein sequence ID" value="CAI6249695.1"/>
    <property type="molecule type" value="Genomic_DNA"/>
</dbReference>
<reference evidence="1" key="1">
    <citation type="submission" date="2023-01" db="EMBL/GenBank/DDBJ databases">
        <authorList>
            <person name="Van Ghelder C."/>
            <person name="Rancurel C."/>
        </authorList>
    </citation>
    <scope>NUCLEOTIDE SEQUENCE</scope>
    <source>
        <strain evidence="1">CNCM I-4278</strain>
    </source>
</reference>
<name>A0A9W4XPJ7_9PLEO</name>
<proteinExistence type="predicted"/>
<evidence type="ECO:0000313" key="1">
    <source>
        <dbReference type="EMBL" id="CAI6249695.1"/>
    </source>
</evidence>
<accession>A0A9W4XPJ7</accession>
<dbReference type="Proteomes" id="UP001152607">
    <property type="component" value="Unassembled WGS sequence"/>
</dbReference>
<protein>
    <submittedName>
        <fullName evidence="1">Uncharacterized protein</fullName>
    </submittedName>
</protein>
<keyword evidence="2" id="KW-1185">Reference proteome</keyword>
<comment type="caution">
    <text evidence="1">The sequence shown here is derived from an EMBL/GenBank/DDBJ whole genome shotgun (WGS) entry which is preliminary data.</text>
</comment>
<gene>
    <name evidence="1" type="ORF">PDIGIT_LOCUS921</name>
</gene>